<dbReference type="SUPFAM" id="SSF54001">
    <property type="entry name" value="Cysteine proteinases"/>
    <property type="match status" value="1"/>
</dbReference>
<dbReference type="OrthoDB" id="289038at2759"/>
<dbReference type="InterPro" id="IPR050164">
    <property type="entry name" value="Peptidase_C19"/>
</dbReference>
<keyword evidence="2" id="KW-0645">Protease</keyword>
<feature type="region of interest" description="Disordered" evidence="3">
    <location>
        <begin position="620"/>
        <end position="643"/>
    </location>
</feature>
<evidence type="ECO:0000313" key="5">
    <source>
        <dbReference type="EMBL" id="EFN58911.1"/>
    </source>
</evidence>
<dbReference type="InParanoid" id="E1Z6D4"/>
<dbReference type="PROSITE" id="PS50330">
    <property type="entry name" value="UIM"/>
    <property type="match status" value="1"/>
</dbReference>
<keyword evidence="2" id="KW-0788">Thiol protease</keyword>
<feature type="region of interest" description="Disordered" evidence="3">
    <location>
        <begin position="749"/>
        <end position="772"/>
    </location>
</feature>
<keyword evidence="2" id="KW-0378">Hydrolase</keyword>
<feature type="domain" description="USP" evidence="4">
    <location>
        <begin position="173"/>
        <end position="947"/>
    </location>
</feature>
<keyword evidence="2" id="KW-0833">Ubl conjugation pathway</keyword>
<dbReference type="STRING" id="554065.E1Z6D4"/>
<dbReference type="InterPro" id="IPR001394">
    <property type="entry name" value="Peptidase_C19_UCH"/>
</dbReference>
<dbReference type="PROSITE" id="PS00973">
    <property type="entry name" value="USP_2"/>
    <property type="match status" value="1"/>
</dbReference>
<dbReference type="PROSITE" id="PS50235">
    <property type="entry name" value="USP_3"/>
    <property type="match status" value="1"/>
</dbReference>
<dbReference type="KEGG" id="cvr:CHLNCDRAFT_140858"/>
<dbReference type="PROSITE" id="PS00972">
    <property type="entry name" value="USP_1"/>
    <property type="match status" value="1"/>
</dbReference>
<dbReference type="InterPro" id="IPR003903">
    <property type="entry name" value="UIM_dom"/>
</dbReference>
<dbReference type="OMA" id="GSACEQH"/>
<dbReference type="InterPro" id="IPR038765">
    <property type="entry name" value="Papain-like_cys_pep_sf"/>
</dbReference>
<dbReference type="InterPro" id="IPR018200">
    <property type="entry name" value="USP_CS"/>
</dbReference>
<dbReference type="EMBL" id="GL433837">
    <property type="protein sequence ID" value="EFN58911.1"/>
    <property type="molecule type" value="Genomic_DNA"/>
</dbReference>
<evidence type="ECO:0000256" key="1">
    <source>
        <dbReference type="ARBA" id="ARBA00009085"/>
    </source>
</evidence>
<dbReference type="InterPro" id="IPR028889">
    <property type="entry name" value="USP"/>
</dbReference>
<comment type="catalytic activity">
    <reaction evidence="2">
        <text>Thiol-dependent hydrolysis of ester, thioester, amide, peptide and isopeptide bonds formed by the C-terminal Gly of ubiquitin (a 76-residue protein attached to proteins as an intracellular targeting signal).</text>
        <dbReference type="EC" id="3.4.19.12"/>
    </reaction>
</comment>
<reference evidence="5 6" key="1">
    <citation type="journal article" date="2010" name="Plant Cell">
        <title>The Chlorella variabilis NC64A genome reveals adaptation to photosymbiosis, coevolution with viruses, and cryptic sex.</title>
        <authorList>
            <person name="Blanc G."/>
            <person name="Duncan G."/>
            <person name="Agarkova I."/>
            <person name="Borodovsky M."/>
            <person name="Gurnon J."/>
            <person name="Kuo A."/>
            <person name="Lindquist E."/>
            <person name="Lucas S."/>
            <person name="Pangilinan J."/>
            <person name="Polle J."/>
            <person name="Salamov A."/>
            <person name="Terry A."/>
            <person name="Yamada T."/>
            <person name="Dunigan D.D."/>
            <person name="Grigoriev I.V."/>
            <person name="Claverie J.M."/>
            <person name="Van Etten J.L."/>
        </authorList>
    </citation>
    <scope>NUCLEOTIDE SEQUENCE [LARGE SCALE GENOMIC DNA]</scope>
    <source>
        <strain evidence="5 6">NC64A</strain>
    </source>
</reference>
<dbReference type="GO" id="GO:0006508">
    <property type="term" value="P:proteolysis"/>
    <property type="evidence" value="ECO:0007669"/>
    <property type="project" value="UniProtKB-KW"/>
</dbReference>
<organism evidence="6">
    <name type="scientific">Chlorella variabilis</name>
    <name type="common">Green alga</name>
    <dbReference type="NCBI Taxonomy" id="554065"/>
    <lineage>
        <taxon>Eukaryota</taxon>
        <taxon>Viridiplantae</taxon>
        <taxon>Chlorophyta</taxon>
        <taxon>core chlorophytes</taxon>
        <taxon>Trebouxiophyceae</taxon>
        <taxon>Chlorellales</taxon>
        <taxon>Chlorellaceae</taxon>
        <taxon>Chlorella clade</taxon>
        <taxon>Chlorella</taxon>
    </lineage>
</organism>
<evidence type="ECO:0000256" key="2">
    <source>
        <dbReference type="RuleBase" id="RU366025"/>
    </source>
</evidence>
<dbReference type="GO" id="GO:0016579">
    <property type="term" value="P:protein deubiquitination"/>
    <property type="evidence" value="ECO:0007669"/>
    <property type="project" value="InterPro"/>
</dbReference>
<dbReference type="PANTHER" id="PTHR24006">
    <property type="entry name" value="UBIQUITIN CARBOXYL-TERMINAL HYDROLASE"/>
    <property type="match status" value="1"/>
</dbReference>
<feature type="region of interest" description="Disordered" evidence="3">
    <location>
        <begin position="442"/>
        <end position="474"/>
    </location>
</feature>
<evidence type="ECO:0000259" key="4">
    <source>
        <dbReference type="PROSITE" id="PS50235"/>
    </source>
</evidence>
<dbReference type="PANTHER" id="PTHR24006:SF827">
    <property type="entry name" value="UBIQUITIN CARBOXYL-TERMINAL HYDROLASE 34"/>
    <property type="match status" value="1"/>
</dbReference>
<dbReference type="eggNOG" id="KOG1868">
    <property type="taxonomic scope" value="Eukaryota"/>
</dbReference>
<evidence type="ECO:0000256" key="3">
    <source>
        <dbReference type="SAM" id="MobiDB-lite"/>
    </source>
</evidence>
<sequence>MSGPPGELAMYTGASKRARQMLQAAQAGGGVKKKAAGPVKPLLAPITFTRRAKRAAGENEGRDDACNLFTSMQATPKKQKRTEELTPLCAAGAARLPGLGGPASSGLPLARYKSLTITHLTDWYADRESKQQLREQRMEEEEQRRRRGQCSSAGGGALFGRSSGGASIACLPAGMRNLGNTCYLNAVLQASVLLSLPSFIADLRQGRKQLAAAGQPLSAAGVYSALLDCVAAKDSLSGGQAYITPASLKRALDAASSAFQGAFQQARGGRLQGDAHELFCGLLDVLQSEVLGREVQRYGRTRIRISETADPAARNFGFAVQHELTCRRCGQASRVLEEYMHLSLELPEPQPGSVAPASSIATLLRDYFKEEEVEKDCEGCGGANQPHSLRHTIRRLPRILISWSAEKQQAVCQKLHTSIEMAEVVQLGAYLAAGALPPLPGGQLQEVGKENEQQQANVEPSSHDGAPAAAPARPDTQLKARSGLHFYGSSGGGTPGAAHALLSTTPQDAFPGSALRDAEDEDLRQATAMSLLEHHGQQQQQQQQQPEGLGAAWELGLGRRVAEDEEAPGVVLVRARIPNPATEVVLPAEVAAAAAGVGAGSSHQLRGQWYTTGLGSACEQHGSDADGAAGSGGARKTAAEREEEELQRAIQLSMAEEQQRLAAAGAAGSNGLAAAGGDGAAGTAAAAVEDPEDGTVTPVLSCIPALGAAAGEVAAAEDTDLQRALQLSLLDQGGASSAPAALPLAAGPAEAVAGWQGEQQQQQGQEQGRPDPVVSIFGELLPAPIGAAGVGGAPAAAAAPSMQQQQLAAGAREVDAGGGDWSAVDVQVPAEAVAEPPAYRHAEIVEDDALLQDGPEAAEGAADAAAEADGACGGAGTKTPPALYRLHAVVNHEGPAASCGHFTSDICDPATRAWHRLNDSLTSRISATEARSSTRQRQCYLLFYVASPGTSGAPS</sequence>
<feature type="compositionally biased region" description="Low complexity" evidence="3">
    <location>
        <begin position="749"/>
        <end position="767"/>
    </location>
</feature>
<dbReference type="AlphaFoldDB" id="E1Z6D4"/>
<protein>
    <recommendedName>
        <fullName evidence="2">Ubiquitin carboxyl-terminal hydrolase</fullName>
        <ecNumber evidence="2">3.4.19.12</ecNumber>
    </recommendedName>
</protein>
<dbReference type="Pfam" id="PF02809">
    <property type="entry name" value="UIM"/>
    <property type="match status" value="3"/>
</dbReference>
<comment type="similarity">
    <text evidence="1 2">Belongs to the peptidase C19 family.</text>
</comment>
<dbReference type="EC" id="3.4.19.12" evidence="2"/>
<keyword evidence="6" id="KW-1185">Reference proteome</keyword>
<dbReference type="Proteomes" id="UP000008141">
    <property type="component" value="Unassembled WGS sequence"/>
</dbReference>
<evidence type="ECO:0000313" key="6">
    <source>
        <dbReference type="Proteomes" id="UP000008141"/>
    </source>
</evidence>
<dbReference type="RefSeq" id="XP_005851013.1">
    <property type="nucleotide sequence ID" value="XM_005850951.1"/>
</dbReference>
<feature type="region of interest" description="Disordered" evidence="3">
    <location>
        <begin position="131"/>
        <end position="153"/>
    </location>
</feature>
<gene>
    <name evidence="5" type="ORF">CHLNCDRAFT_140858</name>
</gene>
<dbReference type="GeneID" id="17357971"/>
<dbReference type="SMART" id="SM00726">
    <property type="entry name" value="UIM"/>
    <property type="match status" value="3"/>
</dbReference>
<dbReference type="GO" id="GO:0004843">
    <property type="term" value="F:cysteine-type deubiquitinase activity"/>
    <property type="evidence" value="ECO:0007669"/>
    <property type="project" value="UniProtKB-UniRule"/>
</dbReference>
<comment type="function">
    <text evidence="2">Recognizes and hydrolyzes the peptide bond at the C-terminal Gly of ubiquitin. Involved in the processing of poly-ubiquitin precursors as well as that of ubiquitinated proteins.</text>
</comment>
<dbReference type="CDD" id="cd02257">
    <property type="entry name" value="Peptidase_C19"/>
    <property type="match status" value="2"/>
</dbReference>
<accession>E1Z6D4</accession>
<name>E1Z6D4_CHLVA</name>
<dbReference type="Gene3D" id="3.90.70.10">
    <property type="entry name" value="Cysteine proteinases"/>
    <property type="match status" value="2"/>
</dbReference>
<dbReference type="Pfam" id="PF00443">
    <property type="entry name" value="UCH"/>
    <property type="match status" value="1"/>
</dbReference>
<dbReference type="GO" id="GO:0005634">
    <property type="term" value="C:nucleus"/>
    <property type="evidence" value="ECO:0007669"/>
    <property type="project" value="TreeGrafter"/>
</dbReference>
<dbReference type="GO" id="GO:0005829">
    <property type="term" value="C:cytosol"/>
    <property type="evidence" value="ECO:0007669"/>
    <property type="project" value="TreeGrafter"/>
</dbReference>
<proteinExistence type="inferred from homology"/>